<feature type="transmembrane region" description="Helical" evidence="8">
    <location>
        <begin position="402"/>
        <end position="422"/>
    </location>
</feature>
<evidence type="ECO:0000256" key="8">
    <source>
        <dbReference type="SAM" id="Phobius"/>
    </source>
</evidence>
<dbReference type="EMBL" id="CAIJEN010000004">
    <property type="protein sequence ID" value="CAD0084867.1"/>
    <property type="molecule type" value="Genomic_DNA"/>
</dbReference>
<dbReference type="PANTHER" id="PTHR23501">
    <property type="entry name" value="MAJOR FACILITATOR SUPERFAMILY"/>
    <property type="match status" value="1"/>
</dbReference>
<sequence length="672" mass="70475">MAGHTEAGRDSTGSDSLPGDKGVTQHIEQIQTRDSEHGHAGYLGKDGLRTDNDDQDIGGADRWIWLVLANLLSLAAVCPFVGSLSDIFGRRYVAIVGAAFIVVGMIICSTAHTMNVFIGGMVFAGIGAGINELTALAATSELAPTAKRGKVNSQGLSKAEILKQVDYVGGLLSVSGMILFMAGLRVILLIAFGVWEAYGAKYPINVYGHDPVGVGIRGLPVGFSILAGACIVLWLLSVFRGHNKVLMIVSSVLMTAGCGALSVARVDNLGQLWGILVVAGLGIGGIVVPASIITTIICPDDLIATVAALTLAIRVIGGSIGYTVYYNVFINKFVPSATHYIGGTMIFKLNITSPAVIKAAIELTGASLLTELETLPGIKGVPGAYEMVVIAGRLAYAEAYKYVYYVSIAFGAVSIIAACFLGDINNLDTGPLVTFVAFSLLSCPPNYLWQSWMESTFPGYTSPDDAGTVASIAQQPQVRSALDAAAPTLQRIEETASPVLQKASAATTALADSDAVKNARRRASEGIDTVKAKAKELEARAGINQSPMIKPPTRSQTFSTPDGQAVDKNVDATFAQPPASPNPKALSIKNTAIKFALDQTFGAAVNNALFIVGIAFLKGQSVKTAFSALQTKLWPLVSIISFTLVPFEHRTVFGGVIGVGWGVFLSLMANGK</sequence>
<gene>
    <name evidence="9" type="ORF">AWRI4619_LOCUS3434</name>
</gene>
<evidence type="ECO:0000256" key="3">
    <source>
        <dbReference type="ARBA" id="ARBA00022448"/>
    </source>
</evidence>
<dbReference type="SUPFAM" id="SSF103473">
    <property type="entry name" value="MFS general substrate transporter"/>
    <property type="match status" value="1"/>
</dbReference>
<feature type="transmembrane region" description="Helical" evidence="8">
    <location>
        <begin position="92"/>
        <end position="112"/>
    </location>
</feature>
<feature type="transmembrane region" description="Helical" evidence="8">
    <location>
        <begin position="245"/>
        <end position="264"/>
    </location>
</feature>
<proteinExistence type="inferred from homology"/>
<keyword evidence="6 8" id="KW-0472">Membrane</keyword>
<feature type="transmembrane region" description="Helical" evidence="8">
    <location>
        <begin position="215"/>
        <end position="238"/>
    </location>
</feature>
<feature type="transmembrane region" description="Helical" evidence="8">
    <location>
        <begin position="302"/>
        <end position="325"/>
    </location>
</feature>
<evidence type="ECO:0000313" key="9">
    <source>
        <dbReference type="EMBL" id="CAD0084867.1"/>
    </source>
</evidence>
<evidence type="ECO:0000256" key="4">
    <source>
        <dbReference type="ARBA" id="ARBA00022692"/>
    </source>
</evidence>
<name>A0A9N8JBF2_9PEZI</name>
<dbReference type="GO" id="GO:0005886">
    <property type="term" value="C:plasma membrane"/>
    <property type="evidence" value="ECO:0007669"/>
    <property type="project" value="TreeGrafter"/>
</dbReference>
<feature type="transmembrane region" description="Helical" evidence="8">
    <location>
        <begin position="270"/>
        <end position="290"/>
    </location>
</feature>
<evidence type="ECO:0000256" key="7">
    <source>
        <dbReference type="SAM" id="MobiDB-lite"/>
    </source>
</evidence>
<dbReference type="Gene3D" id="1.20.1250.20">
    <property type="entry name" value="MFS general substrate transporter like domains"/>
    <property type="match status" value="1"/>
</dbReference>
<comment type="subcellular location">
    <subcellularLocation>
        <location evidence="1">Membrane</location>
        <topology evidence="1">Multi-pass membrane protein</topology>
    </subcellularLocation>
</comment>
<dbReference type="Pfam" id="PF00083">
    <property type="entry name" value="Sugar_tr"/>
    <property type="match status" value="1"/>
</dbReference>
<dbReference type="Pfam" id="PF04117">
    <property type="entry name" value="Mpv17_PMP22"/>
    <property type="match status" value="1"/>
</dbReference>
<dbReference type="InterPro" id="IPR005828">
    <property type="entry name" value="MFS_sugar_transport-like"/>
</dbReference>
<feature type="region of interest" description="Disordered" evidence="7">
    <location>
        <begin position="1"/>
        <end position="24"/>
    </location>
</feature>
<keyword evidence="10" id="KW-1185">Reference proteome</keyword>
<evidence type="ECO:0008006" key="11">
    <source>
        <dbReference type="Google" id="ProtNLM"/>
    </source>
</evidence>
<dbReference type="PANTHER" id="PTHR23501:SF109">
    <property type="entry name" value="MAJOR FACILITATOR SUPERFAMILY (MFS) PROFILE DOMAIN-CONTAINING PROTEIN-RELATED"/>
    <property type="match status" value="1"/>
</dbReference>
<dbReference type="InterPro" id="IPR007248">
    <property type="entry name" value="Mpv17_PMP22"/>
</dbReference>
<keyword evidence="3" id="KW-0813">Transport</keyword>
<comment type="similarity">
    <text evidence="2">Belongs to the peroxisomal membrane protein PXMP2/4 family.</text>
</comment>
<dbReference type="GO" id="GO:0022857">
    <property type="term" value="F:transmembrane transporter activity"/>
    <property type="evidence" value="ECO:0007669"/>
    <property type="project" value="InterPro"/>
</dbReference>
<dbReference type="AlphaFoldDB" id="A0A9N8JBF2"/>
<feature type="transmembrane region" description="Helical" evidence="8">
    <location>
        <begin position="63"/>
        <end position="85"/>
    </location>
</feature>
<protein>
    <recommendedName>
        <fullName evidence="11">MFS general substrate transporter</fullName>
    </recommendedName>
</protein>
<reference evidence="9" key="1">
    <citation type="submission" date="2020-06" db="EMBL/GenBank/DDBJ databases">
        <authorList>
            <person name="Onetto C."/>
        </authorList>
    </citation>
    <scope>NUCLEOTIDE SEQUENCE</scope>
</reference>
<evidence type="ECO:0000256" key="1">
    <source>
        <dbReference type="ARBA" id="ARBA00004141"/>
    </source>
</evidence>
<organism evidence="9 10">
    <name type="scientific">Aureobasidium vineae</name>
    <dbReference type="NCBI Taxonomy" id="2773715"/>
    <lineage>
        <taxon>Eukaryota</taxon>
        <taxon>Fungi</taxon>
        <taxon>Dikarya</taxon>
        <taxon>Ascomycota</taxon>
        <taxon>Pezizomycotina</taxon>
        <taxon>Dothideomycetes</taxon>
        <taxon>Dothideomycetidae</taxon>
        <taxon>Dothideales</taxon>
        <taxon>Saccotheciaceae</taxon>
        <taxon>Aureobasidium</taxon>
    </lineage>
</organism>
<dbReference type="InterPro" id="IPR036259">
    <property type="entry name" value="MFS_trans_sf"/>
</dbReference>
<evidence type="ECO:0000256" key="2">
    <source>
        <dbReference type="ARBA" id="ARBA00006824"/>
    </source>
</evidence>
<evidence type="ECO:0000256" key="6">
    <source>
        <dbReference type="ARBA" id="ARBA00023136"/>
    </source>
</evidence>
<feature type="transmembrane region" description="Helical" evidence="8">
    <location>
        <begin position="167"/>
        <end position="195"/>
    </location>
</feature>
<evidence type="ECO:0000256" key="5">
    <source>
        <dbReference type="ARBA" id="ARBA00022989"/>
    </source>
</evidence>
<evidence type="ECO:0000313" key="10">
    <source>
        <dbReference type="Proteomes" id="UP000716446"/>
    </source>
</evidence>
<keyword evidence="4 8" id="KW-0812">Transmembrane</keyword>
<dbReference type="Proteomes" id="UP000716446">
    <property type="component" value="Unassembled WGS sequence"/>
</dbReference>
<dbReference type="Pfam" id="PF06609">
    <property type="entry name" value="TRI12"/>
    <property type="match status" value="1"/>
</dbReference>
<accession>A0A9N8JBF2</accession>
<comment type="caution">
    <text evidence="9">The sequence shown here is derived from an EMBL/GenBank/DDBJ whole genome shotgun (WGS) entry which is preliminary data.</text>
</comment>
<dbReference type="InterPro" id="IPR010573">
    <property type="entry name" value="MFS_Str1/Tri12-like"/>
</dbReference>
<keyword evidence="5 8" id="KW-1133">Transmembrane helix</keyword>